<organism evidence="1 2">
    <name type="scientific">Streptomyces carpaticus</name>
    <dbReference type="NCBI Taxonomy" id="285558"/>
    <lineage>
        <taxon>Bacteria</taxon>
        <taxon>Bacillati</taxon>
        <taxon>Actinomycetota</taxon>
        <taxon>Actinomycetes</taxon>
        <taxon>Kitasatosporales</taxon>
        <taxon>Streptomycetaceae</taxon>
        <taxon>Streptomyces</taxon>
    </lineage>
</organism>
<dbReference type="Gene3D" id="3.90.79.10">
    <property type="entry name" value="Nucleoside Triphosphate Pyrophosphohydrolase"/>
    <property type="match status" value="1"/>
</dbReference>
<evidence type="ECO:0008006" key="3">
    <source>
        <dbReference type="Google" id="ProtNLM"/>
    </source>
</evidence>
<dbReference type="RefSeq" id="WP_375061417.1">
    <property type="nucleotide sequence ID" value="NZ_JBHGBT010000002.1"/>
</dbReference>
<name>A0ABV4ZGX0_9ACTN</name>
<reference evidence="1 2" key="1">
    <citation type="submission" date="2024-09" db="EMBL/GenBank/DDBJ databases">
        <title>Draft genome sequence of multifaceted antimicrobials producing Streptomyces sp. strain FH1.</title>
        <authorList>
            <person name="Hassan F."/>
            <person name="Ali H."/>
            <person name="Hassan N."/>
            <person name="Nawaz A."/>
        </authorList>
    </citation>
    <scope>NUCLEOTIDE SEQUENCE [LARGE SCALE GENOMIC DNA]</scope>
    <source>
        <strain evidence="1 2">FH1</strain>
    </source>
</reference>
<dbReference type="SUPFAM" id="SSF55811">
    <property type="entry name" value="Nudix"/>
    <property type="match status" value="1"/>
</dbReference>
<comment type="caution">
    <text evidence="1">The sequence shown here is derived from an EMBL/GenBank/DDBJ whole genome shotgun (WGS) entry which is preliminary data.</text>
</comment>
<dbReference type="EMBL" id="JBHGBT010000002">
    <property type="protein sequence ID" value="MFB4193378.1"/>
    <property type="molecule type" value="Genomic_DNA"/>
</dbReference>
<proteinExistence type="predicted"/>
<dbReference type="Proteomes" id="UP001577267">
    <property type="component" value="Unassembled WGS sequence"/>
</dbReference>
<keyword evidence="2" id="KW-1185">Reference proteome</keyword>
<dbReference type="InterPro" id="IPR015797">
    <property type="entry name" value="NUDIX_hydrolase-like_dom_sf"/>
</dbReference>
<gene>
    <name evidence="1" type="ORF">ACE11A_03280</name>
</gene>
<evidence type="ECO:0000313" key="2">
    <source>
        <dbReference type="Proteomes" id="UP001577267"/>
    </source>
</evidence>
<protein>
    <recommendedName>
        <fullName evidence="3">NUDIX hydrolase</fullName>
    </recommendedName>
</protein>
<evidence type="ECO:0000313" key="1">
    <source>
        <dbReference type="EMBL" id="MFB4193378.1"/>
    </source>
</evidence>
<accession>A0ABV4ZGX0</accession>
<sequence length="142" mass="15730">MRIEGLALFRREEDVLLLDRGPRLRKEQRFDLPGAMALPGELATSASRRGVREALGLEFTPRGLLAVHATSADDETSHHTFIFDGGPLKRSFDLLLGEGVLGCLWVHRDNLRDLVAERVEWRINVAADAGAIDAGPTRYLIS</sequence>